<evidence type="ECO:0000313" key="3">
    <source>
        <dbReference type="Proteomes" id="UP000297258"/>
    </source>
</evidence>
<gene>
    <name evidence="2" type="ORF">E4O92_00175</name>
</gene>
<feature type="chain" id="PRO_5021212992" evidence="1">
    <location>
        <begin position="21"/>
        <end position="110"/>
    </location>
</feature>
<accession>A0A4Y9T5M5</accession>
<feature type="signal peptide" evidence="1">
    <location>
        <begin position="1"/>
        <end position="20"/>
    </location>
</feature>
<evidence type="ECO:0000313" key="2">
    <source>
        <dbReference type="EMBL" id="TFW36156.1"/>
    </source>
</evidence>
<dbReference type="Gene3D" id="2.40.50.320">
    <property type="entry name" value="Copper binding periplasmic protein CusF"/>
    <property type="match status" value="1"/>
</dbReference>
<dbReference type="InterPro" id="IPR042230">
    <property type="entry name" value="CusF_sf"/>
</dbReference>
<proteinExistence type="predicted"/>
<dbReference type="AlphaFoldDB" id="A0A4Y9T5M5"/>
<dbReference type="Pfam" id="PF11604">
    <property type="entry name" value="CusF_Ec"/>
    <property type="match status" value="1"/>
</dbReference>
<name>A0A4Y9T5M5_9BURK</name>
<dbReference type="InterPro" id="IPR021647">
    <property type="entry name" value="CusF_Ec"/>
</dbReference>
<comment type="caution">
    <text evidence="2">The sequence shown here is derived from an EMBL/GenBank/DDBJ whole genome shotgun (WGS) entry which is preliminary data.</text>
</comment>
<reference evidence="2 3" key="1">
    <citation type="submission" date="2019-03" db="EMBL/GenBank/DDBJ databases">
        <title>Draft genome of Massilia hortus sp. nov., a novel bacterial species of the Oxalobacteraceae family.</title>
        <authorList>
            <person name="Peta V."/>
            <person name="Raths R."/>
            <person name="Bucking H."/>
        </authorList>
    </citation>
    <scope>NUCLEOTIDE SEQUENCE [LARGE SCALE GENOMIC DNA]</scope>
    <source>
        <strain evidence="2 3">ONC3</strain>
    </source>
</reference>
<dbReference type="RefSeq" id="WP_135187720.1">
    <property type="nucleotide sequence ID" value="NZ_SPUM01000002.1"/>
</dbReference>
<dbReference type="OrthoDB" id="9180744at2"/>
<protein>
    <submittedName>
        <fullName evidence="2">RND transporter</fullName>
    </submittedName>
</protein>
<evidence type="ECO:0000256" key="1">
    <source>
        <dbReference type="SAM" id="SignalP"/>
    </source>
</evidence>
<keyword evidence="3" id="KW-1185">Reference proteome</keyword>
<keyword evidence="1" id="KW-0732">Signal</keyword>
<dbReference type="EMBL" id="SPUM01000002">
    <property type="protein sequence ID" value="TFW36156.1"/>
    <property type="molecule type" value="Genomic_DNA"/>
</dbReference>
<dbReference type="Proteomes" id="UP000297258">
    <property type="component" value="Unassembled WGS sequence"/>
</dbReference>
<organism evidence="2 3">
    <name type="scientific">Massilia horti</name>
    <dbReference type="NCBI Taxonomy" id="2562153"/>
    <lineage>
        <taxon>Bacteria</taxon>
        <taxon>Pseudomonadati</taxon>
        <taxon>Pseudomonadota</taxon>
        <taxon>Betaproteobacteria</taxon>
        <taxon>Burkholderiales</taxon>
        <taxon>Oxalobacteraceae</taxon>
        <taxon>Telluria group</taxon>
        <taxon>Massilia</taxon>
    </lineage>
</organism>
<sequence length="110" mass="11729">MNRLSNLFAIVALTTGFAFAPAAVAQTQHAPKAADLAQLSSGQIKKVDKDTGKLTIQHGPLANLNMPSMTMIFTAQDTAMLGQVKVGDKVRFRAEQINGVFTVTKLEAAQ</sequence>